<organism evidence="3 4">
    <name type="scientific">Trichomonas vaginalis (strain ATCC PRA-98 / G3)</name>
    <dbReference type="NCBI Taxonomy" id="412133"/>
    <lineage>
        <taxon>Eukaryota</taxon>
        <taxon>Metamonada</taxon>
        <taxon>Parabasalia</taxon>
        <taxon>Trichomonadida</taxon>
        <taxon>Trichomonadidae</taxon>
        <taxon>Trichomonas</taxon>
    </lineage>
</organism>
<dbReference type="InterPro" id="IPR036770">
    <property type="entry name" value="Ankyrin_rpt-contain_sf"/>
</dbReference>
<keyword evidence="1" id="KW-0677">Repeat</keyword>
<dbReference type="KEGG" id="tva:4763844"/>
<accession>A2EMY7</accession>
<dbReference type="InterPro" id="IPR002110">
    <property type="entry name" value="Ankyrin_rpt"/>
</dbReference>
<protein>
    <recommendedName>
        <fullName evidence="5">DUF3447 domain-containing protein</fullName>
    </recommendedName>
</protein>
<dbReference type="VEuPathDB" id="TrichDB:TVAGG3_0742930"/>
<dbReference type="RefSeq" id="XP_001318195.1">
    <property type="nucleotide sequence ID" value="XM_001318160.1"/>
</dbReference>
<sequence>MSKQVPAEPDIENLQKAKLSDNFTLSLSAELLSSNPQQGVILPSSGLSHLHLAAYYDQLEVYCYIEKNSNLSFDTGSIPIFSYACLGGAVEVASYVIEKCKRNPDLMQRLQKMYLDDYKRNDDTNFIILATHASSTEIIRLLIDSSYGFINNKPIILNKLANIALTKAIKKSSIECITLLLSYINQDSTTLSPIEIAAKNEKSEAIPLLLETKPSNNELVGALYYACIYDNENIVSLLVPHIKTLVSNDNQKPPIVHWIFHTCNPNIAEKMLKFDINVNEKKNKKFRGISAMSKYSKDIIPFLQILYNAGYNFNDPDDPALGYILISLIYAPYKHPEIVEWFFKTCITNKDLDVLITSSRIDMSVLTLREKLNKLRQRYVKIDEICKKYGITTQPV</sequence>
<keyword evidence="4" id="KW-1185">Reference proteome</keyword>
<evidence type="ECO:0000313" key="3">
    <source>
        <dbReference type="EMBL" id="EAY05972.1"/>
    </source>
</evidence>
<dbReference type="PANTHER" id="PTHR24198:SF165">
    <property type="entry name" value="ANKYRIN REPEAT-CONTAINING PROTEIN-RELATED"/>
    <property type="match status" value="1"/>
</dbReference>
<dbReference type="InParanoid" id="A2EMY7"/>
<evidence type="ECO:0000256" key="2">
    <source>
        <dbReference type="ARBA" id="ARBA00023043"/>
    </source>
</evidence>
<evidence type="ECO:0000256" key="1">
    <source>
        <dbReference type="ARBA" id="ARBA00022737"/>
    </source>
</evidence>
<dbReference type="Gene3D" id="1.25.40.20">
    <property type="entry name" value="Ankyrin repeat-containing domain"/>
    <property type="match status" value="1"/>
</dbReference>
<proteinExistence type="predicted"/>
<dbReference type="PANTHER" id="PTHR24198">
    <property type="entry name" value="ANKYRIN REPEAT AND PROTEIN KINASE DOMAIN-CONTAINING PROTEIN"/>
    <property type="match status" value="1"/>
</dbReference>
<reference evidence="3" key="2">
    <citation type="journal article" date="2007" name="Science">
        <title>Draft genome sequence of the sexually transmitted pathogen Trichomonas vaginalis.</title>
        <authorList>
            <person name="Carlton J.M."/>
            <person name="Hirt R.P."/>
            <person name="Silva J.C."/>
            <person name="Delcher A.L."/>
            <person name="Schatz M."/>
            <person name="Zhao Q."/>
            <person name="Wortman J.R."/>
            <person name="Bidwell S.L."/>
            <person name="Alsmark U.C.M."/>
            <person name="Besteiro S."/>
            <person name="Sicheritz-Ponten T."/>
            <person name="Noel C.J."/>
            <person name="Dacks J.B."/>
            <person name="Foster P.G."/>
            <person name="Simillion C."/>
            <person name="Van de Peer Y."/>
            <person name="Miranda-Saavedra D."/>
            <person name="Barton G.J."/>
            <person name="Westrop G.D."/>
            <person name="Mueller S."/>
            <person name="Dessi D."/>
            <person name="Fiori P.L."/>
            <person name="Ren Q."/>
            <person name="Paulsen I."/>
            <person name="Zhang H."/>
            <person name="Bastida-Corcuera F.D."/>
            <person name="Simoes-Barbosa A."/>
            <person name="Brown M.T."/>
            <person name="Hayes R.D."/>
            <person name="Mukherjee M."/>
            <person name="Okumura C.Y."/>
            <person name="Schneider R."/>
            <person name="Smith A.J."/>
            <person name="Vanacova S."/>
            <person name="Villalvazo M."/>
            <person name="Haas B.J."/>
            <person name="Pertea M."/>
            <person name="Feldblyum T.V."/>
            <person name="Utterback T.R."/>
            <person name="Shu C.L."/>
            <person name="Osoegawa K."/>
            <person name="de Jong P.J."/>
            <person name="Hrdy I."/>
            <person name="Horvathova L."/>
            <person name="Zubacova Z."/>
            <person name="Dolezal P."/>
            <person name="Malik S.B."/>
            <person name="Logsdon J.M. Jr."/>
            <person name="Henze K."/>
            <person name="Gupta A."/>
            <person name="Wang C.C."/>
            <person name="Dunne R.L."/>
            <person name="Upcroft J.A."/>
            <person name="Upcroft P."/>
            <person name="White O."/>
            <person name="Salzberg S.L."/>
            <person name="Tang P."/>
            <person name="Chiu C.-H."/>
            <person name="Lee Y.-S."/>
            <person name="Embley T.M."/>
            <person name="Coombs G.H."/>
            <person name="Mottram J.C."/>
            <person name="Tachezy J."/>
            <person name="Fraser-Liggett C.M."/>
            <person name="Johnson P.J."/>
        </authorList>
    </citation>
    <scope>NUCLEOTIDE SEQUENCE [LARGE SCALE GENOMIC DNA]</scope>
    <source>
        <strain evidence="3">G3</strain>
    </source>
</reference>
<evidence type="ECO:0000313" key="4">
    <source>
        <dbReference type="Proteomes" id="UP000001542"/>
    </source>
</evidence>
<keyword evidence="2" id="KW-0040">ANK repeat</keyword>
<evidence type="ECO:0008006" key="5">
    <source>
        <dbReference type="Google" id="ProtNLM"/>
    </source>
</evidence>
<dbReference type="VEuPathDB" id="TrichDB:TVAG_123960"/>
<dbReference type="SMART" id="SM00248">
    <property type="entry name" value="ANK"/>
    <property type="match status" value="6"/>
</dbReference>
<name>A2EMY7_TRIV3</name>
<dbReference type="AlphaFoldDB" id="A2EMY7"/>
<dbReference type="EMBL" id="DS113435">
    <property type="protein sequence ID" value="EAY05972.1"/>
    <property type="molecule type" value="Genomic_DNA"/>
</dbReference>
<dbReference type="SUPFAM" id="SSF48403">
    <property type="entry name" value="Ankyrin repeat"/>
    <property type="match status" value="1"/>
</dbReference>
<dbReference type="Proteomes" id="UP000001542">
    <property type="component" value="Unassembled WGS sequence"/>
</dbReference>
<dbReference type="Pfam" id="PF12796">
    <property type="entry name" value="Ank_2"/>
    <property type="match status" value="1"/>
</dbReference>
<gene>
    <name evidence="3" type="ORF">TVAG_123960</name>
</gene>
<reference evidence="3" key="1">
    <citation type="submission" date="2006-10" db="EMBL/GenBank/DDBJ databases">
        <authorList>
            <person name="Amadeo P."/>
            <person name="Zhao Q."/>
            <person name="Wortman J."/>
            <person name="Fraser-Liggett C."/>
            <person name="Carlton J."/>
        </authorList>
    </citation>
    <scope>NUCLEOTIDE SEQUENCE</scope>
    <source>
        <strain evidence="3">G3</strain>
    </source>
</reference>
<dbReference type="SMR" id="A2EMY7"/>